<feature type="domain" description="Amidohydrolase-related" evidence="5">
    <location>
        <begin position="58"/>
        <end position="438"/>
    </location>
</feature>
<dbReference type="EMBL" id="FUYB01000002">
    <property type="protein sequence ID" value="SKA70091.1"/>
    <property type="molecule type" value="Genomic_DNA"/>
</dbReference>
<keyword evidence="7" id="KW-1185">Reference proteome</keyword>
<accession>A0A1T4W041</accession>
<dbReference type="FunFam" id="3.20.20.140:FF:000014">
    <property type="entry name" value="5-methylthioadenosine/S-adenosylhomocysteine deaminase"/>
    <property type="match status" value="1"/>
</dbReference>
<evidence type="ECO:0000313" key="7">
    <source>
        <dbReference type="Proteomes" id="UP000190460"/>
    </source>
</evidence>
<dbReference type="GO" id="GO:0046872">
    <property type="term" value="F:metal ion binding"/>
    <property type="evidence" value="ECO:0007669"/>
    <property type="project" value="UniProtKB-KW"/>
</dbReference>
<dbReference type="STRING" id="92487.SAMN02745130_00654"/>
<dbReference type="RefSeq" id="WP_078921134.1">
    <property type="nucleotide sequence ID" value="NZ_FUYB01000002.1"/>
</dbReference>
<gene>
    <name evidence="6" type="ORF">SAMN02745130_00654</name>
</gene>
<evidence type="ECO:0000313" key="6">
    <source>
        <dbReference type="EMBL" id="SKA70091.1"/>
    </source>
</evidence>
<dbReference type="GO" id="GO:0019239">
    <property type="term" value="F:deaminase activity"/>
    <property type="evidence" value="ECO:0007669"/>
    <property type="project" value="UniProtKB-ARBA"/>
</dbReference>
<dbReference type="OrthoDB" id="9807210at2"/>
<dbReference type="InterPro" id="IPR006680">
    <property type="entry name" value="Amidohydro-rel"/>
</dbReference>
<dbReference type="SUPFAM" id="SSF51556">
    <property type="entry name" value="Metallo-dependent hydrolases"/>
    <property type="match status" value="1"/>
</dbReference>
<dbReference type="Gene3D" id="3.20.20.140">
    <property type="entry name" value="Metal-dependent hydrolases"/>
    <property type="match status" value="1"/>
</dbReference>
<dbReference type="AlphaFoldDB" id="A0A1T4W041"/>
<evidence type="ECO:0000256" key="1">
    <source>
        <dbReference type="ARBA" id="ARBA00006745"/>
    </source>
</evidence>
<keyword evidence="4" id="KW-0862">Zinc</keyword>
<dbReference type="PANTHER" id="PTHR43794">
    <property type="entry name" value="AMINOHYDROLASE SSNA-RELATED"/>
    <property type="match status" value="1"/>
</dbReference>
<dbReference type="CDD" id="cd01298">
    <property type="entry name" value="ATZ_TRZ_like"/>
    <property type="match status" value="1"/>
</dbReference>
<keyword evidence="2" id="KW-0479">Metal-binding</keyword>
<evidence type="ECO:0000256" key="4">
    <source>
        <dbReference type="ARBA" id="ARBA00022833"/>
    </source>
</evidence>
<proteinExistence type="inferred from homology"/>
<dbReference type="SUPFAM" id="SSF51338">
    <property type="entry name" value="Composite domain of metallo-dependent hydrolases"/>
    <property type="match status" value="2"/>
</dbReference>
<dbReference type="GO" id="GO:0016814">
    <property type="term" value="F:hydrolase activity, acting on carbon-nitrogen (but not peptide) bonds, in cyclic amidines"/>
    <property type="evidence" value="ECO:0007669"/>
    <property type="project" value="UniProtKB-ARBA"/>
</dbReference>
<dbReference type="Proteomes" id="UP000190460">
    <property type="component" value="Unassembled WGS sequence"/>
</dbReference>
<evidence type="ECO:0000256" key="3">
    <source>
        <dbReference type="ARBA" id="ARBA00022801"/>
    </source>
</evidence>
<organism evidence="6 7">
    <name type="scientific">Thiothrix eikelboomii</name>
    <dbReference type="NCBI Taxonomy" id="92487"/>
    <lineage>
        <taxon>Bacteria</taxon>
        <taxon>Pseudomonadati</taxon>
        <taxon>Pseudomonadota</taxon>
        <taxon>Gammaproteobacteria</taxon>
        <taxon>Thiotrichales</taxon>
        <taxon>Thiotrichaceae</taxon>
        <taxon>Thiothrix</taxon>
    </lineage>
</organism>
<dbReference type="InterPro" id="IPR011059">
    <property type="entry name" value="Metal-dep_hydrolase_composite"/>
</dbReference>
<dbReference type="Pfam" id="PF01979">
    <property type="entry name" value="Amidohydro_1"/>
    <property type="match status" value="1"/>
</dbReference>
<protein>
    <submittedName>
        <fullName evidence="6">Cytosine/adenosine deaminase</fullName>
    </submittedName>
</protein>
<evidence type="ECO:0000259" key="5">
    <source>
        <dbReference type="Pfam" id="PF01979"/>
    </source>
</evidence>
<evidence type="ECO:0000256" key="2">
    <source>
        <dbReference type="ARBA" id="ARBA00022723"/>
    </source>
</evidence>
<dbReference type="Gene3D" id="2.30.40.10">
    <property type="entry name" value="Urease, subunit C, domain 1"/>
    <property type="match status" value="1"/>
</dbReference>
<dbReference type="PANTHER" id="PTHR43794:SF11">
    <property type="entry name" value="AMIDOHYDROLASE-RELATED DOMAIN-CONTAINING PROTEIN"/>
    <property type="match status" value="1"/>
</dbReference>
<keyword evidence="3" id="KW-0378">Hydrolase</keyword>
<sequence length="466" mass="50639">MPSILLKNATLLATFDDAGTELADAGVYIEDHLIKQVGASKDLPTHADQVLDLRDHLILPGLVNTHHHLYQTLTRVVAQDADLFTWLKTLYPIWAKLTDEAVYISTLTGLAELMLSGCTTSSDHLYIYPNDCTLDSQIRAAQDLGIRFHAARGSMSLGESQGGLPPDRVTENEAAILQDSQRLIETYHDPSEHSLLRMVLAPCSPFSVTADLMRETAHLARQYSQVRLHTHLAETLDEEQFCLAKFGLRPVDYVESLGWTGCDCWHAHCVHLNAAEIQKFAQTGTGVAHCPTSNMRLASGIAPIPQMTRAGVKVGLGVDGSASNDSSHLLAEARQAMLIQRIAPHQYSSSMPLGGRGGFAGDPAAMSAREALRLATRGGAATLGRHEIGSIEVGKSADLIAIDLNRLNYAGAGHDPVAAAVFCHSFRVDLSIIHGRIVVERGQLLSLDMTKPLQRHREISKMMLTS</sequence>
<dbReference type="InterPro" id="IPR032466">
    <property type="entry name" value="Metal_Hydrolase"/>
</dbReference>
<dbReference type="NCBIfam" id="NF006055">
    <property type="entry name" value="PRK08203.1"/>
    <property type="match status" value="1"/>
</dbReference>
<reference evidence="6 7" key="1">
    <citation type="submission" date="2017-02" db="EMBL/GenBank/DDBJ databases">
        <authorList>
            <person name="Peterson S.W."/>
        </authorList>
    </citation>
    <scope>NUCLEOTIDE SEQUENCE [LARGE SCALE GENOMIC DNA]</scope>
    <source>
        <strain evidence="6 7">ATCC 49788</strain>
    </source>
</reference>
<dbReference type="InterPro" id="IPR050287">
    <property type="entry name" value="MTA/SAH_deaminase"/>
</dbReference>
<comment type="similarity">
    <text evidence="1">Belongs to the metallo-dependent hydrolases superfamily. ATZ/TRZ family.</text>
</comment>
<name>A0A1T4W041_9GAMM</name>